<feature type="compositionally biased region" description="Basic and acidic residues" evidence="1">
    <location>
        <begin position="104"/>
        <end position="117"/>
    </location>
</feature>
<evidence type="ECO:0000313" key="3">
    <source>
        <dbReference type="Proteomes" id="UP000288805"/>
    </source>
</evidence>
<dbReference type="AlphaFoldDB" id="A0A438JAV0"/>
<evidence type="ECO:0008006" key="4">
    <source>
        <dbReference type="Google" id="ProtNLM"/>
    </source>
</evidence>
<dbReference type="Proteomes" id="UP000288805">
    <property type="component" value="Unassembled WGS sequence"/>
</dbReference>
<reference evidence="2 3" key="1">
    <citation type="journal article" date="2018" name="PLoS Genet.">
        <title>Population sequencing reveals clonal diversity and ancestral inbreeding in the grapevine cultivar Chardonnay.</title>
        <authorList>
            <person name="Roach M.J."/>
            <person name="Johnson D.L."/>
            <person name="Bohlmann J."/>
            <person name="van Vuuren H.J."/>
            <person name="Jones S.J."/>
            <person name="Pretorius I.S."/>
            <person name="Schmidt S.A."/>
            <person name="Borneman A.R."/>
        </authorList>
    </citation>
    <scope>NUCLEOTIDE SEQUENCE [LARGE SCALE GENOMIC DNA]</scope>
    <source>
        <strain evidence="3">cv. Chardonnay</strain>
        <tissue evidence="2">Leaf</tissue>
    </source>
</reference>
<comment type="caution">
    <text evidence="2">The sequence shown here is derived from an EMBL/GenBank/DDBJ whole genome shotgun (WGS) entry which is preliminary data.</text>
</comment>
<name>A0A438JAV0_VITVI</name>
<dbReference type="PANTHER" id="PTHR46872:SF10">
    <property type="entry name" value="MYB-LIKE DOMAIN-CONTAINING PROTEIN"/>
    <property type="match status" value="1"/>
</dbReference>
<dbReference type="EMBL" id="QGNW01000053">
    <property type="protein sequence ID" value="RVX06023.1"/>
    <property type="molecule type" value="Genomic_DNA"/>
</dbReference>
<protein>
    <recommendedName>
        <fullName evidence="4">AT-rich interactive domain-containing protein 2</fullName>
    </recommendedName>
</protein>
<organism evidence="2 3">
    <name type="scientific">Vitis vinifera</name>
    <name type="common">Grape</name>
    <dbReference type="NCBI Taxonomy" id="29760"/>
    <lineage>
        <taxon>Eukaryota</taxon>
        <taxon>Viridiplantae</taxon>
        <taxon>Streptophyta</taxon>
        <taxon>Embryophyta</taxon>
        <taxon>Tracheophyta</taxon>
        <taxon>Spermatophyta</taxon>
        <taxon>Magnoliopsida</taxon>
        <taxon>eudicotyledons</taxon>
        <taxon>Gunneridae</taxon>
        <taxon>Pentapetalae</taxon>
        <taxon>rosids</taxon>
        <taxon>Vitales</taxon>
        <taxon>Vitaceae</taxon>
        <taxon>Viteae</taxon>
        <taxon>Vitis</taxon>
    </lineage>
</organism>
<proteinExistence type="predicted"/>
<feature type="region of interest" description="Disordered" evidence="1">
    <location>
        <begin position="90"/>
        <end position="117"/>
    </location>
</feature>
<evidence type="ECO:0000256" key="1">
    <source>
        <dbReference type="SAM" id="MobiDB-lite"/>
    </source>
</evidence>
<dbReference type="PANTHER" id="PTHR46872">
    <property type="entry name" value="DNA BINDING PROTEIN"/>
    <property type="match status" value="1"/>
</dbReference>
<evidence type="ECO:0000313" key="2">
    <source>
        <dbReference type="EMBL" id="RVX06023.1"/>
    </source>
</evidence>
<gene>
    <name evidence="2" type="ORF">CK203_018731</name>
</gene>
<accession>A0A438JAV0</accession>
<sequence>MGKADLTLASVPLLDLLIASNFMFMKKVSLLQSDLGPAFMDWKFDEMGKLSQMKFWKHAFKCFPNKCRKSIVSYYFNVFLPRHISLQTRSSLKQVDTDEDEAEDVNHTDSQEGRAKDVKARYLRRGC</sequence>